<dbReference type="Proteomes" id="UP001501599">
    <property type="component" value="Unassembled WGS sequence"/>
</dbReference>
<dbReference type="InterPro" id="IPR025503">
    <property type="entry name" value="DUF4391"/>
</dbReference>
<evidence type="ECO:0000313" key="2">
    <source>
        <dbReference type="Proteomes" id="UP001501599"/>
    </source>
</evidence>
<sequence length="213" mass="23847">MIYAWPSRSQYGAVIPKAQIYEHGPVSTRTRARFVDEVRELRWSHKLSPRTTGLPASKAINEIEVIAVRAKGERVHPSVLEAIARAVPEPVVFEVISDVGIMTAMLNEDPRRTLLSADPDALDGTRTALPVAIDLASLVDALRLSLMPLAARRGENAEDLQRRLVRIDALSRRIAMLERRVRSALQLNRQMASRRELVAARVELATLMEEDEK</sequence>
<dbReference type="Pfam" id="PF14335">
    <property type="entry name" value="DUF4391"/>
    <property type="match status" value="1"/>
</dbReference>
<organism evidence="1 2">
    <name type="scientific">Agrococcus versicolor</name>
    <dbReference type="NCBI Taxonomy" id="501482"/>
    <lineage>
        <taxon>Bacteria</taxon>
        <taxon>Bacillati</taxon>
        <taxon>Actinomycetota</taxon>
        <taxon>Actinomycetes</taxon>
        <taxon>Micrococcales</taxon>
        <taxon>Microbacteriaceae</taxon>
        <taxon>Agrococcus</taxon>
    </lineage>
</organism>
<dbReference type="RefSeq" id="WP_344344395.1">
    <property type="nucleotide sequence ID" value="NZ_BAAAQT010000008.1"/>
</dbReference>
<protein>
    <recommendedName>
        <fullName evidence="3">DUF4391 domain-containing protein</fullName>
    </recommendedName>
</protein>
<reference evidence="1 2" key="1">
    <citation type="journal article" date="2019" name="Int. J. Syst. Evol. Microbiol.">
        <title>The Global Catalogue of Microorganisms (GCM) 10K type strain sequencing project: providing services to taxonomists for standard genome sequencing and annotation.</title>
        <authorList>
            <consortium name="The Broad Institute Genomics Platform"/>
            <consortium name="The Broad Institute Genome Sequencing Center for Infectious Disease"/>
            <person name="Wu L."/>
            <person name="Ma J."/>
        </authorList>
    </citation>
    <scope>NUCLEOTIDE SEQUENCE [LARGE SCALE GENOMIC DNA]</scope>
    <source>
        <strain evidence="1 2">JCM 16026</strain>
    </source>
</reference>
<proteinExistence type="predicted"/>
<evidence type="ECO:0008006" key="3">
    <source>
        <dbReference type="Google" id="ProtNLM"/>
    </source>
</evidence>
<evidence type="ECO:0000313" key="1">
    <source>
        <dbReference type="EMBL" id="GAA2175652.1"/>
    </source>
</evidence>
<name>A0ABN3AW90_9MICO</name>
<keyword evidence="2" id="KW-1185">Reference proteome</keyword>
<accession>A0ABN3AW90</accession>
<comment type="caution">
    <text evidence="1">The sequence shown here is derived from an EMBL/GenBank/DDBJ whole genome shotgun (WGS) entry which is preliminary data.</text>
</comment>
<gene>
    <name evidence="1" type="ORF">GCM10009846_26380</name>
</gene>
<dbReference type="EMBL" id="BAAAQT010000008">
    <property type="protein sequence ID" value="GAA2175652.1"/>
    <property type="molecule type" value="Genomic_DNA"/>
</dbReference>